<dbReference type="OrthoDB" id="654178at2"/>
<feature type="signal peptide" evidence="1">
    <location>
        <begin position="1"/>
        <end position="23"/>
    </location>
</feature>
<comment type="caution">
    <text evidence="2">The sequence shown here is derived from an EMBL/GenBank/DDBJ whole genome shotgun (WGS) entry which is preliminary data.</text>
</comment>
<dbReference type="Proteomes" id="UP000305848">
    <property type="component" value="Unassembled WGS sequence"/>
</dbReference>
<keyword evidence="1" id="KW-0732">Signal</keyword>
<keyword evidence="3" id="KW-1185">Reference proteome</keyword>
<dbReference type="RefSeq" id="WP_137261568.1">
    <property type="nucleotide sequence ID" value="NZ_SZQL01000006.1"/>
</dbReference>
<evidence type="ECO:0000313" key="3">
    <source>
        <dbReference type="Proteomes" id="UP000305848"/>
    </source>
</evidence>
<dbReference type="AlphaFoldDB" id="A0A4U3L1S0"/>
<dbReference type="EMBL" id="SZQL01000006">
    <property type="protein sequence ID" value="TKK68948.1"/>
    <property type="molecule type" value="Genomic_DNA"/>
</dbReference>
<proteinExistence type="predicted"/>
<protein>
    <recommendedName>
        <fullName evidence="4">Outer membrane protein beta-barrel domain-containing protein</fullName>
    </recommendedName>
</protein>
<accession>A0A4U3L1S0</accession>
<feature type="chain" id="PRO_5020974075" description="Outer membrane protein beta-barrel domain-containing protein" evidence="1">
    <location>
        <begin position="24"/>
        <end position="306"/>
    </location>
</feature>
<reference evidence="2 3" key="1">
    <citation type="submission" date="2019-05" db="EMBL/GenBank/DDBJ databases">
        <title>Panacibacter sp. strain 17mud1-8 Genome sequencing and assembly.</title>
        <authorList>
            <person name="Chhetri G."/>
        </authorList>
    </citation>
    <scope>NUCLEOTIDE SEQUENCE [LARGE SCALE GENOMIC DNA]</scope>
    <source>
        <strain evidence="2 3">17mud1-8</strain>
    </source>
</reference>
<evidence type="ECO:0000313" key="2">
    <source>
        <dbReference type="EMBL" id="TKK68948.1"/>
    </source>
</evidence>
<evidence type="ECO:0008006" key="4">
    <source>
        <dbReference type="Google" id="ProtNLM"/>
    </source>
</evidence>
<gene>
    <name evidence="2" type="ORF">FC093_09650</name>
</gene>
<name>A0A4U3L1S0_9BACT</name>
<organism evidence="2 3">
    <name type="scientific">Ilyomonas limi</name>
    <dbReference type="NCBI Taxonomy" id="2575867"/>
    <lineage>
        <taxon>Bacteria</taxon>
        <taxon>Pseudomonadati</taxon>
        <taxon>Bacteroidota</taxon>
        <taxon>Chitinophagia</taxon>
        <taxon>Chitinophagales</taxon>
        <taxon>Chitinophagaceae</taxon>
        <taxon>Ilyomonas</taxon>
    </lineage>
</organism>
<sequence>MFTKTLHLVLACAALLMVHRSTAQYSNYIEPMQDIRGSSGINFDFGTNTFLGDLGGTKGLGKPFAKDFNSKTIRPYLGVSYTYFPYKWLSVKGGLHYTLVTGADSLITNKQGNARGRFDRNLSFKSGIEELSAEVEWYPLQLIPRFEEARVRPFIGSGIGLFHFNPKAKLAGKWYDLKPLHLEGQGFTEYPEQKNYKLIQPYLPITMGVKYRISNSYFISLSGCFRKTFTDYIDDVSTTYIDPNLFDKYLSPANATIAKQLYYRGLNGENSTLWPRGYASKDSYTSFFFTITYLFDNRRGYDYIGN</sequence>
<evidence type="ECO:0000256" key="1">
    <source>
        <dbReference type="SAM" id="SignalP"/>
    </source>
</evidence>